<gene>
    <name evidence="2" type="ORF">Tco_0925971</name>
</gene>
<feature type="region of interest" description="Disordered" evidence="1">
    <location>
        <begin position="419"/>
        <end position="471"/>
    </location>
</feature>
<evidence type="ECO:0000313" key="2">
    <source>
        <dbReference type="EMBL" id="GJT35552.1"/>
    </source>
</evidence>
<dbReference type="EMBL" id="BQNB010015059">
    <property type="protein sequence ID" value="GJT35552.1"/>
    <property type="molecule type" value="Genomic_DNA"/>
</dbReference>
<proteinExistence type="predicted"/>
<name>A0ABQ5DAY4_9ASTR</name>
<protein>
    <submittedName>
        <fullName evidence="2">Transposon ty3-I gag-pol polyprotein</fullName>
    </submittedName>
</protein>
<feature type="compositionally biased region" description="Basic residues" evidence="1">
    <location>
        <begin position="443"/>
        <end position="452"/>
    </location>
</feature>
<dbReference type="InterPro" id="IPR009057">
    <property type="entry name" value="Homeodomain-like_sf"/>
</dbReference>
<dbReference type="Pfam" id="PF14223">
    <property type="entry name" value="Retrotran_gag_2"/>
    <property type="match status" value="1"/>
</dbReference>
<comment type="caution">
    <text evidence="2">The sequence shown here is derived from an EMBL/GenBank/DDBJ whole genome shotgun (WGS) entry which is preliminary data.</text>
</comment>
<dbReference type="SUPFAM" id="SSF46689">
    <property type="entry name" value="Homeodomain-like"/>
    <property type="match status" value="1"/>
</dbReference>
<reference evidence="2" key="1">
    <citation type="journal article" date="2022" name="Int. J. Mol. Sci.">
        <title>Draft Genome of Tanacetum Coccineum: Genomic Comparison of Closely Related Tanacetum-Family Plants.</title>
        <authorList>
            <person name="Yamashiro T."/>
            <person name="Shiraishi A."/>
            <person name="Nakayama K."/>
            <person name="Satake H."/>
        </authorList>
    </citation>
    <scope>NUCLEOTIDE SEQUENCE</scope>
</reference>
<dbReference type="PANTHER" id="PTHR45023">
    <property type="match status" value="1"/>
</dbReference>
<feature type="region of interest" description="Disordered" evidence="1">
    <location>
        <begin position="143"/>
        <end position="164"/>
    </location>
</feature>
<evidence type="ECO:0000313" key="3">
    <source>
        <dbReference type="Proteomes" id="UP001151760"/>
    </source>
</evidence>
<reference evidence="2" key="2">
    <citation type="submission" date="2022-01" db="EMBL/GenBank/DDBJ databases">
        <authorList>
            <person name="Yamashiro T."/>
            <person name="Shiraishi A."/>
            <person name="Satake H."/>
            <person name="Nakayama K."/>
        </authorList>
    </citation>
    <scope>NUCLEOTIDE SEQUENCE</scope>
</reference>
<keyword evidence="3" id="KW-1185">Reference proteome</keyword>
<dbReference type="Proteomes" id="UP001151760">
    <property type="component" value="Unassembled WGS sequence"/>
</dbReference>
<organism evidence="2 3">
    <name type="scientific">Tanacetum coccineum</name>
    <dbReference type="NCBI Taxonomy" id="301880"/>
    <lineage>
        <taxon>Eukaryota</taxon>
        <taxon>Viridiplantae</taxon>
        <taxon>Streptophyta</taxon>
        <taxon>Embryophyta</taxon>
        <taxon>Tracheophyta</taxon>
        <taxon>Spermatophyta</taxon>
        <taxon>Magnoliopsida</taxon>
        <taxon>eudicotyledons</taxon>
        <taxon>Gunneridae</taxon>
        <taxon>Pentapetalae</taxon>
        <taxon>asterids</taxon>
        <taxon>campanulids</taxon>
        <taxon>Asterales</taxon>
        <taxon>Asteraceae</taxon>
        <taxon>Asteroideae</taxon>
        <taxon>Anthemideae</taxon>
        <taxon>Anthemidinae</taxon>
        <taxon>Tanacetum</taxon>
    </lineage>
</organism>
<sequence>MILNSLLNGPLVWPTVVEEDGTTRTKKYEEISVAEKLQADCDLKATNIVLQGLPPDMYAIVNHHKVAKEIWDRVKLLMQGMKLSLQEKECKWYDEFDKFSLIKGETLYQYYLIFAQLINNMDVINMSMRQVQVNTKFLNSLPPEWSKSQEDSSSERKKKKPRNEAPESLFYEYEAKSPDSDPFLSYKLKTRLRDVAVYYHFAISTFPDKIVIRSSAFINLLHLPIRIDELMHPHLPIPPRYQNWTIEEEEALCDDDEKHGIGNWISILSDSQLALAKLMDQTSIIRRAPRAGSSGPLATVEEELLATCYVAVSEDNNVGRSQKHDTFWYRVLNEFNSKKFQNRTKDMLTSKWHTLNANCQKFNAAYKRAKRLGKSGENDVDYLKRAQSIYRDEHRGVAFSQEDAWAVLRFHPKWDAPEQVDLTGDVPGASQEDLFGHDARPRPPGKQRPAKKSKSDATASTGGSSASAQFGELMEQELRLKREAAERAFEAQAEKDRTLMRLEELRFLATSTKDLDEDDAYWIKKQKKLIKNKMKNDLGDEDDEDEDE</sequence>
<feature type="compositionally biased region" description="Low complexity" evidence="1">
    <location>
        <begin position="457"/>
        <end position="468"/>
    </location>
</feature>
<dbReference type="PANTHER" id="PTHR45023:SF4">
    <property type="entry name" value="GLYCINE-RICH PROTEIN-RELATED"/>
    <property type="match status" value="1"/>
</dbReference>
<evidence type="ECO:0000256" key="1">
    <source>
        <dbReference type="SAM" id="MobiDB-lite"/>
    </source>
</evidence>
<accession>A0ABQ5DAY4</accession>